<accession>A0AA94F4T8</accession>
<keyword evidence="1" id="KW-1133">Transmembrane helix</keyword>
<evidence type="ECO:0000313" key="2">
    <source>
        <dbReference type="EMBL" id="RVU89361.1"/>
    </source>
</evidence>
<comment type="caution">
    <text evidence="2">The sequence shown here is derived from an EMBL/GenBank/DDBJ whole genome shotgun (WGS) entry which is preliminary data.</text>
</comment>
<name>A0AA94F4T8_9FLAO</name>
<organism evidence="2">
    <name type="scientific">Flavobacterium columnare</name>
    <dbReference type="NCBI Taxonomy" id="996"/>
    <lineage>
        <taxon>Bacteria</taxon>
        <taxon>Pseudomonadati</taxon>
        <taxon>Bacteroidota</taxon>
        <taxon>Flavobacteriia</taxon>
        <taxon>Flavobacteriales</taxon>
        <taxon>Flavobacteriaceae</taxon>
        <taxon>Flavobacterium</taxon>
    </lineage>
</organism>
<protein>
    <submittedName>
        <fullName evidence="2">Uncharacterized protein</fullName>
    </submittedName>
</protein>
<gene>
    <name evidence="2" type="ORF">EJB19_00495</name>
</gene>
<reference evidence="2" key="1">
    <citation type="submission" date="2018-12" db="EMBL/GenBank/DDBJ databases">
        <title>Draft genome sequence of Flaovobacterium columnare BGFS27 isolated from channel catfish in Alabama.</title>
        <authorList>
            <person name="Cai W."/>
            <person name="Arias C."/>
        </authorList>
    </citation>
    <scope>NUCLEOTIDE SEQUENCE [LARGE SCALE GENOMIC DNA]</scope>
    <source>
        <strain evidence="2">BGFS27</strain>
    </source>
</reference>
<feature type="transmembrane region" description="Helical" evidence="1">
    <location>
        <begin position="70"/>
        <end position="88"/>
    </location>
</feature>
<keyword evidence="1" id="KW-0472">Membrane</keyword>
<keyword evidence="1" id="KW-0812">Transmembrane</keyword>
<proteinExistence type="predicted"/>
<dbReference type="AlphaFoldDB" id="A0AA94F4T8"/>
<evidence type="ECO:0000256" key="1">
    <source>
        <dbReference type="SAM" id="Phobius"/>
    </source>
</evidence>
<dbReference type="EMBL" id="RWGX01000002">
    <property type="protein sequence ID" value="RVU89361.1"/>
    <property type="molecule type" value="Genomic_DNA"/>
</dbReference>
<dbReference type="RefSeq" id="WP_088418539.1">
    <property type="nucleotide sequence ID" value="NZ_RWGX02000005.1"/>
</dbReference>
<sequence length="91" mass="10115">MELEGKNIASEIKRQVENGFSKKGIIQNLLSMGYSQSDIDKALKDIDIPEPVYSRGSSEENYGGVTTKQMITGAIVAILIIFRIIRIISRI</sequence>